<proteinExistence type="predicted"/>
<reference evidence="2 3" key="1">
    <citation type="journal article" date="2009" name="J. Infect. Dis.">
        <title>Clinical, experimental, and genomic differences between intermediately pathogenic, highly pathogenic, and epidemic Streptococcus suis.</title>
        <authorList>
            <person name="Ye C."/>
            <person name="Zheng H."/>
            <person name="Zhang J."/>
            <person name="Jing H."/>
            <person name="Wang L."/>
            <person name="Xiong Y."/>
            <person name="Wang W."/>
            <person name="Zhou Z."/>
            <person name="Sun Q."/>
            <person name="Luo X."/>
            <person name="Du H."/>
            <person name="Gottschalk M."/>
            <person name="Xu J."/>
        </authorList>
    </citation>
    <scope>NUCLEOTIDE SEQUENCE [LARGE SCALE GENOMIC DNA]</scope>
    <source>
        <strain evidence="2 3">GZ1</strain>
    </source>
</reference>
<keyword evidence="1" id="KW-1133">Transmembrane helix</keyword>
<evidence type="ECO:0000256" key="1">
    <source>
        <dbReference type="SAM" id="Phobius"/>
    </source>
</evidence>
<feature type="transmembrane region" description="Helical" evidence="1">
    <location>
        <begin position="12"/>
        <end position="32"/>
    </location>
</feature>
<sequence>MDIVIKKNYNKACYFSISIFGYFSHQISYFMLDYIVS</sequence>
<accession>D5AJ35</accession>
<dbReference type="HOGENOM" id="CLU_216955_0_0_9"/>
<protein>
    <submittedName>
        <fullName evidence="2">Uncharacterized protein</fullName>
    </submittedName>
</protein>
<evidence type="ECO:0000313" key="3">
    <source>
        <dbReference type="Proteomes" id="UP000002359"/>
    </source>
</evidence>
<dbReference type="KEGG" id="ssw:SSGZ1_1394"/>
<dbReference type="AlphaFoldDB" id="D5AJ35"/>
<keyword evidence="1" id="KW-0812">Transmembrane</keyword>
<name>D5AJ35_STRGZ</name>
<dbReference type="EMBL" id="CP000837">
    <property type="protein sequence ID" value="ADE31850.1"/>
    <property type="molecule type" value="Genomic_DNA"/>
</dbReference>
<organism evidence="2 3">
    <name type="scientific">Streptococcus suis (strain GZ1)</name>
    <dbReference type="NCBI Taxonomy" id="423211"/>
    <lineage>
        <taxon>Bacteria</taxon>
        <taxon>Bacillati</taxon>
        <taxon>Bacillota</taxon>
        <taxon>Bacilli</taxon>
        <taxon>Lactobacillales</taxon>
        <taxon>Streptococcaceae</taxon>
        <taxon>Streptococcus</taxon>
    </lineage>
</organism>
<gene>
    <name evidence="2" type="ordered locus">SSGZ1_1394</name>
</gene>
<evidence type="ECO:0000313" key="2">
    <source>
        <dbReference type="EMBL" id="ADE31850.1"/>
    </source>
</evidence>
<dbReference type="Proteomes" id="UP000002359">
    <property type="component" value="Chromosome"/>
</dbReference>
<keyword evidence="1" id="KW-0472">Membrane</keyword>